<organism evidence="4 5">
    <name type="scientific">Dactylosporangium roseum</name>
    <dbReference type="NCBI Taxonomy" id="47989"/>
    <lineage>
        <taxon>Bacteria</taxon>
        <taxon>Bacillati</taxon>
        <taxon>Actinomycetota</taxon>
        <taxon>Actinomycetes</taxon>
        <taxon>Micromonosporales</taxon>
        <taxon>Micromonosporaceae</taxon>
        <taxon>Dactylosporangium</taxon>
    </lineage>
</organism>
<keyword evidence="2" id="KW-0443">Lipid metabolism</keyword>
<dbReference type="Gene3D" id="1.10.12.10">
    <property type="entry name" value="Lyase 2-enoyl-coa Hydratase, Chain A, domain 2"/>
    <property type="match status" value="1"/>
</dbReference>
<evidence type="ECO:0000313" key="4">
    <source>
        <dbReference type="EMBL" id="UWZ34481.1"/>
    </source>
</evidence>
<dbReference type="InterPro" id="IPR014748">
    <property type="entry name" value="Enoyl-CoA_hydra_C"/>
</dbReference>
<evidence type="ECO:0000256" key="3">
    <source>
        <dbReference type="ARBA" id="ARBA00023239"/>
    </source>
</evidence>
<dbReference type="EMBL" id="CP073721">
    <property type="protein sequence ID" value="UWZ34481.1"/>
    <property type="molecule type" value="Genomic_DNA"/>
</dbReference>
<dbReference type="PANTHER" id="PTHR11941:SF169">
    <property type="entry name" value="(7AS)-7A-METHYL-1,5-DIOXO-2,3,5,6,7,7A-HEXAHYDRO-1H-INDENE-CARBOXYL-COA HYDROLASE"/>
    <property type="match status" value="1"/>
</dbReference>
<evidence type="ECO:0000313" key="5">
    <source>
        <dbReference type="Proteomes" id="UP001058271"/>
    </source>
</evidence>
<evidence type="ECO:0000256" key="2">
    <source>
        <dbReference type="ARBA" id="ARBA00023098"/>
    </source>
</evidence>
<dbReference type="SUPFAM" id="SSF52096">
    <property type="entry name" value="ClpP/crotonase"/>
    <property type="match status" value="1"/>
</dbReference>
<gene>
    <name evidence="4" type="ORF">Drose_25030</name>
</gene>
<reference evidence="4" key="1">
    <citation type="submission" date="2021-04" db="EMBL/GenBank/DDBJ databases">
        <title>Biosynthetic gene clusters of Dactylosporangioum roseum.</title>
        <authorList>
            <person name="Hartkoorn R.C."/>
            <person name="Beaudoing E."/>
            <person name="Hot D."/>
            <person name="Moureu S."/>
        </authorList>
    </citation>
    <scope>NUCLEOTIDE SEQUENCE</scope>
    <source>
        <strain evidence="4">NRRL B-16295</strain>
    </source>
</reference>
<dbReference type="InterPro" id="IPR001753">
    <property type="entry name" value="Enoyl-CoA_hydra/iso"/>
</dbReference>
<proteinExistence type="inferred from homology"/>
<sequence length="249" mass="27028">MYTAAGGVAEITINRPEKRNALNAEARSGLFAAFRRAEEDERCRVIILTGAGDKAFCAGMDLKEMSELGLRTLPPDFFPVPGKNIELSKPTIAAVNGIATAGGFWLAQQCDLCVAAEHATFGIAEAKWGRGAPWSVPLAAMLPRRVMLEMLLTGEPLTAQRMYALGFVNDVAPARNVLERAREIATRIAANAPLTVAGHRRIAYLTDELTVRQAEERADEIFEPIYASADAQEGPRAFSEGRRPTWSGV</sequence>
<accession>A0ABY5YXK5</accession>
<dbReference type="Pfam" id="PF00378">
    <property type="entry name" value="ECH_1"/>
    <property type="match status" value="1"/>
</dbReference>
<name>A0ABY5YXK5_9ACTN</name>
<dbReference type="Gene3D" id="3.90.226.10">
    <property type="entry name" value="2-enoyl-CoA Hydratase, Chain A, domain 1"/>
    <property type="match status" value="1"/>
</dbReference>
<evidence type="ECO:0000256" key="1">
    <source>
        <dbReference type="ARBA" id="ARBA00005254"/>
    </source>
</evidence>
<dbReference type="Proteomes" id="UP001058271">
    <property type="component" value="Chromosome"/>
</dbReference>
<dbReference type="CDD" id="cd06558">
    <property type="entry name" value="crotonase-like"/>
    <property type="match status" value="1"/>
</dbReference>
<comment type="similarity">
    <text evidence="1">Belongs to the enoyl-CoA hydratase/isomerase family.</text>
</comment>
<dbReference type="RefSeq" id="WP_260723800.1">
    <property type="nucleotide sequence ID" value="NZ_BAAABS010000011.1"/>
</dbReference>
<protein>
    <submittedName>
        <fullName evidence="4">Enoyl-CoA hydratase/isomerase family protein</fullName>
    </submittedName>
</protein>
<keyword evidence="5" id="KW-1185">Reference proteome</keyword>
<keyword evidence="3" id="KW-0456">Lyase</keyword>
<dbReference type="InterPro" id="IPR029045">
    <property type="entry name" value="ClpP/crotonase-like_dom_sf"/>
</dbReference>
<dbReference type="PANTHER" id="PTHR11941">
    <property type="entry name" value="ENOYL-COA HYDRATASE-RELATED"/>
    <property type="match status" value="1"/>
</dbReference>